<comment type="similarity">
    <text evidence="1">Belongs to the V-ATPase V0D/AC39 subunit family.</text>
</comment>
<comment type="caution">
    <text evidence="2">The sequence shown here is derived from an EMBL/GenBank/DDBJ whole genome shotgun (WGS) entry which is preliminary data.</text>
</comment>
<organism evidence="2">
    <name type="scientific">bioreactor metagenome</name>
    <dbReference type="NCBI Taxonomy" id="1076179"/>
    <lineage>
        <taxon>unclassified sequences</taxon>
        <taxon>metagenomes</taxon>
        <taxon>ecological metagenomes</taxon>
    </lineage>
</organism>
<accession>A0A645GHP2</accession>
<dbReference type="Pfam" id="PF01992">
    <property type="entry name" value="vATP-synt_AC39"/>
    <property type="match status" value="1"/>
</dbReference>
<dbReference type="PANTHER" id="PTHR38682">
    <property type="entry name" value="V-TYPE ATP SYNTHASE SUBUNIT C"/>
    <property type="match status" value="1"/>
</dbReference>
<dbReference type="AlphaFoldDB" id="A0A645GHP2"/>
<dbReference type="GO" id="GO:0046961">
    <property type="term" value="F:proton-transporting ATPase activity, rotational mechanism"/>
    <property type="evidence" value="ECO:0007669"/>
    <property type="project" value="InterPro"/>
</dbReference>
<dbReference type="InterPro" id="IPR050873">
    <property type="entry name" value="V-ATPase_V0D/AC39_subunit"/>
</dbReference>
<dbReference type="InterPro" id="IPR036079">
    <property type="entry name" value="ATPase_csu/dsu_sf"/>
</dbReference>
<evidence type="ECO:0000313" key="2">
    <source>
        <dbReference type="EMBL" id="MPN23364.1"/>
    </source>
</evidence>
<proteinExistence type="inferred from homology"/>
<dbReference type="SUPFAM" id="SSF103486">
    <property type="entry name" value="V-type ATP synthase subunit C"/>
    <property type="match status" value="1"/>
</dbReference>
<dbReference type="Gene3D" id="1.20.1690.10">
    <property type="entry name" value="V-type ATP synthase subunit C domain"/>
    <property type="match status" value="1"/>
</dbReference>
<reference evidence="2" key="1">
    <citation type="submission" date="2019-08" db="EMBL/GenBank/DDBJ databases">
        <authorList>
            <person name="Kucharzyk K."/>
            <person name="Murdoch R.W."/>
            <person name="Higgins S."/>
            <person name="Loffler F."/>
        </authorList>
    </citation>
    <scope>NUCLEOTIDE SEQUENCE</scope>
</reference>
<evidence type="ECO:0000256" key="1">
    <source>
        <dbReference type="ARBA" id="ARBA00006709"/>
    </source>
</evidence>
<dbReference type="InterPro" id="IPR002843">
    <property type="entry name" value="ATPase_V0-cplx_csu/dsu"/>
</dbReference>
<name>A0A645GHP2_9ZZZZ</name>
<sequence length="201" mass="23599">MINYIINEKKDAIPEEYLPLLQDIESKVSNLKNARLISAKIDSCVFGFIFKKLEKYNDETLGYYFKLFIDFANIMTLIRSRALNWGLDKFLEMFVEHGTIEQNDFIEAYSLASDGLVKQFTKYSYGEKLAKGLKAYSEDGNLSKFEKFLDELRLKLMKDYSLEFFSVGPLIYYYLEKQAEAKNIRMIYSNKDTEISDLLEY</sequence>
<dbReference type="PANTHER" id="PTHR38682:SF1">
    <property type="entry name" value="V-TYPE ATP SYNTHASE SUBUNIT C"/>
    <property type="match status" value="1"/>
</dbReference>
<protein>
    <submittedName>
        <fullName evidence="2">V-type ATP synthase subunit C</fullName>
    </submittedName>
</protein>
<gene>
    <name evidence="2" type="primary">atpC_52</name>
    <name evidence="2" type="ORF">SDC9_170752</name>
</gene>
<dbReference type="EMBL" id="VSSQ01071842">
    <property type="protein sequence ID" value="MPN23364.1"/>
    <property type="molecule type" value="Genomic_DNA"/>
</dbReference>
<dbReference type="InterPro" id="IPR035067">
    <property type="entry name" value="V-type_ATPase_csu/dsu"/>
</dbReference>